<accession>A0ABV9F602</accession>
<comment type="caution">
    <text evidence="2">The sequence shown here is derived from an EMBL/GenBank/DDBJ whole genome shotgun (WGS) entry which is preliminary data.</text>
</comment>
<feature type="domain" description="Xylose isomerase-like TIM barrel" evidence="1">
    <location>
        <begin position="25"/>
        <end position="260"/>
    </location>
</feature>
<dbReference type="Proteomes" id="UP001596028">
    <property type="component" value="Unassembled WGS sequence"/>
</dbReference>
<keyword evidence="2" id="KW-0413">Isomerase</keyword>
<dbReference type="RefSeq" id="WP_378092433.1">
    <property type="nucleotide sequence ID" value="NZ_JBHSEP010000002.1"/>
</dbReference>
<proteinExistence type="predicted"/>
<reference evidence="3" key="1">
    <citation type="journal article" date="2019" name="Int. J. Syst. Evol. Microbiol.">
        <title>The Global Catalogue of Microorganisms (GCM) 10K type strain sequencing project: providing services to taxonomists for standard genome sequencing and annotation.</title>
        <authorList>
            <consortium name="The Broad Institute Genomics Platform"/>
            <consortium name="The Broad Institute Genome Sequencing Center for Infectious Disease"/>
            <person name="Wu L."/>
            <person name="Ma J."/>
        </authorList>
    </citation>
    <scope>NUCLEOTIDE SEQUENCE [LARGE SCALE GENOMIC DNA]</scope>
    <source>
        <strain evidence="3">CCUG 49571</strain>
    </source>
</reference>
<protein>
    <submittedName>
        <fullName evidence="2">Sugar phosphate isomerase/epimerase family protein</fullName>
    </submittedName>
</protein>
<evidence type="ECO:0000313" key="2">
    <source>
        <dbReference type="EMBL" id="MFC4597348.1"/>
    </source>
</evidence>
<dbReference type="InterPro" id="IPR036237">
    <property type="entry name" value="Xyl_isomerase-like_sf"/>
</dbReference>
<dbReference type="GO" id="GO:0016853">
    <property type="term" value="F:isomerase activity"/>
    <property type="evidence" value="ECO:0007669"/>
    <property type="project" value="UniProtKB-KW"/>
</dbReference>
<dbReference type="SUPFAM" id="SSF51658">
    <property type="entry name" value="Xylose isomerase-like"/>
    <property type="match status" value="1"/>
</dbReference>
<dbReference type="PANTHER" id="PTHR12110">
    <property type="entry name" value="HYDROXYPYRUVATE ISOMERASE"/>
    <property type="match status" value="1"/>
</dbReference>
<organism evidence="2 3">
    <name type="scientific">Cohnella hongkongensis</name>
    <dbReference type="NCBI Taxonomy" id="178337"/>
    <lineage>
        <taxon>Bacteria</taxon>
        <taxon>Bacillati</taxon>
        <taxon>Bacillota</taxon>
        <taxon>Bacilli</taxon>
        <taxon>Bacillales</taxon>
        <taxon>Paenibacillaceae</taxon>
        <taxon>Cohnella</taxon>
    </lineage>
</organism>
<evidence type="ECO:0000259" key="1">
    <source>
        <dbReference type="Pfam" id="PF01261"/>
    </source>
</evidence>
<dbReference type="PANTHER" id="PTHR12110:SF41">
    <property type="entry name" value="INOSOSE DEHYDRATASE"/>
    <property type="match status" value="1"/>
</dbReference>
<sequence length="272" mass="30072">MKEKAIAYSVFTKPWKTLSAARLAEKVRSLGFDGIEFPLRDGYQVQPEDAVKGLPKLAARLAADGLRIFSVASSLDENVFAACAEAGVPMIRIMAEIDPKEGYMASERAVRSKIEQCQFFGEKYGVKIGVQPHCGNYVSSAIGLYRILDGLDPRHVGAVWDAGHDGLQGEGPGAGLDILWSRLCMVNLKNARYRKAEFLDRGSAKWQVEYTTGKEGFASWPVVADELQRRQYRGVVCLSAEYSDHHRVDAYIAEDIAYAKTLFGVSVEEMIP</sequence>
<name>A0ABV9F602_9BACL</name>
<dbReference type="EMBL" id="JBHSEP010000002">
    <property type="protein sequence ID" value="MFC4597348.1"/>
    <property type="molecule type" value="Genomic_DNA"/>
</dbReference>
<dbReference type="InterPro" id="IPR050312">
    <property type="entry name" value="IolE/XylAMocC-like"/>
</dbReference>
<keyword evidence="3" id="KW-1185">Reference proteome</keyword>
<gene>
    <name evidence="2" type="ORF">ACFO3S_03770</name>
</gene>
<dbReference type="InterPro" id="IPR013022">
    <property type="entry name" value="Xyl_isomerase-like_TIM-brl"/>
</dbReference>
<dbReference type="Gene3D" id="3.20.20.150">
    <property type="entry name" value="Divalent-metal-dependent TIM barrel enzymes"/>
    <property type="match status" value="1"/>
</dbReference>
<dbReference type="Pfam" id="PF01261">
    <property type="entry name" value="AP_endonuc_2"/>
    <property type="match status" value="1"/>
</dbReference>
<evidence type="ECO:0000313" key="3">
    <source>
        <dbReference type="Proteomes" id="UP001596028"/>
    </source>
</evidence>